<dbReference type="Proteomes" id="UP000299102">
    <property type="component" value="Unassembled WGS sequence"/>
</dbReference>
<accession>A0A4C1TKJ7</accession>
<proteinExistence type="predicted"/>
<comment type="caution">
    <text evidence="1">The sequence shown here is derived from an EMBL/GenBank/DDBJ whole genome shotgun (WGS) entry which is preliminary data.</text>
</comment>
<organism evidence="1 2">
    <name type="scientific">Eumeta variegata</name>
    <name type="common">Bagworm moth</name>
    <name type="synonym">Eumeta japonica</name>
    <dbReference type="NCBI Taxonomy" id="151549"/>
    <lineage>
        <taxon>Eukaryota</taxon>
        <taxon>Metazoa</taxon>
        <taxon>Ecdysozoa</taxon>
        <taxon>Arthropoda</taxon>
        <taxon>Hexapoda</taxon>
        <taxon>Insecta</taxon>
        <taxon>Pterygota</taxon>
        <taxon>Neoptera</taxon>
        <taxon>Endopterygota</taxon>
        <taxon>Lepidoptera</taxon>
        <taxon>Glossata</taxon>
        <taxon>Ditrysia</taxon>
        <taxon>Tineoidea</taxon>
        <taxon>Psychidae</taxon>
        <taxon>Oiketicinae</taxon>
        <taxon>Eumeta</taxon>
    </lineage>
</organism>
<protein>
    <submittedName>
        <fullName evidence="1">Uncharacterized protein</fullName>
    </submittedName>
</protein>
<keyword evidence="2" id="KW-1185">Reference proteome</keyword>
<evidence type="ECO:0000313" key="2">
    <source>
        <dbReference type="Proteomes" id="UP000299102"/>
    </source>
</evidence>
<evidence type="ECO:0000313" key="1">
    <source>
        <dbReference type="EMBL" id="GBP13967.1"/>
    </source>
</evidence>
<sequence length="91" mass="9722">MLSAEIALSGPRPPGSTRALTNSIVNKLNFINVSLVGLLSESGGCRALNALFPNQKRAAQKLLPHIVGKPTTVDLVPSQRGRLQSYDPETE</sequence>
<dbReference type="AlphaFoldDB" id="A0A4C1TKJ7"/>
<dbReference type="EMBL" id="BGZK01005417">
    <property type="protein sequence ID" value="GBP13967.1"/>
    <property type="molecule type" value="Genomic_DNA"/>
</dbReference>
<reference evidence="1 2" key="1">
    <citation type="journal article" date="2019" name="Commun. Biol.">
        <title>The bagworm genome reveals a unique fibroin gene that provides high tensile strength.</title>
        <authorList>
            <person name="Kono N."/>
            <person name="Nakamura H."/>
            <person name="Ohtoshi R."/>
            <person name="Tomita M."/>
            <person name="Numata K."/>
            <person name="Arakawa K."/>
        </authorList>
    </citation>
    <scope>NUCLEOTIDE SEQUENCE [LARGE SCALE GENOMIC DNA]</scope>
</reference>
<gene>
    <name evidence="1" type="ORF">EVAR_100009_1</name>
</gene>
<name>A0A4C1TKJ7_EUMVA</name>